<gene>
    <name evidence="2" type="ORF">CJ192_04960</name>
</gene>
<dbReference type="EMBL" id="PNHP01000003">
    <property type="protein sequence ID" value="PMC81378.1"/>
    <property type="molecule type" value="Genomic_DNA"/>
</dbReference>
<keyword evidence="1" id="KW-0812">Transmembrane</keyword>
<proteinExistence type="predicted"/>
<protein>
    <submittedName>
        <fullName evidence="2">Uncharacterized protein</fullName>
    </submittedName>
</protein>
<name>A0A2N6UIA1_9FIRM</name>
<comment type="caution">
    <text evidence="2">The sequence shown here is derived from an EMBL/GenBank/DDBJ whole genome shotgun (WGS) entry which is preliminary data.</text>
</comment>
<dbReference type="Proteomes" id="UP000235658">
    <property type="component" value="Unassembled WGS sequence"/>
</dbReference>
<dbReference type="RefSeq" id="WP_102197981.1">
    <property type="nucleotide sequence ID" value="NZ_PNHP01000003.1"/>
</dbReference>
<organism evidence="2 3">
    <name type="scientific">Anaerococcus hydrogenalis</name>
    <dbReference type="NCBI Taxonomy" id="33029"/>
    <lineage>
        <taxon>Bacteria</taxon>
        <taxon>Bacillati</taxon>
        <taxon>Bacillota</taxon>
        <taxon>Tissierellia</taxon>
        <taxon>Tissierellales</taxon>
        <taxon>Peptoniphilaceae</taxon>
        <taxon>Anaerococcus</taxon>
    </lineage>
</organism>
<keyword evidence="1" id="KW-0472">Membrane</keyword>
<accession>A0A2N6UIA1</accession>
<reference evidence="2 3" key="1">
    <citation type="submission" date="2017-09" db="EMBL/GenBank/DDBJ databases">
        <title>Bacterial strain isolated from the female urinary microbiota.</title>
        <authorList>
            <person name="Thomas-White K."/>
            <person name="Kumar N."/>
            <person name="Forster S."/>
            <person name="Putonti C."/>
            <person name="Lawley T."/>
            <person name="Wolfe A.J."/>
        </authorList>
    </citation>
    <scope>NUCLEOTIDE SEQUENCE [LARGE SCALE GENOMIC DNA]</scope>
    <source>
        <strain evidence="2 3">UMB0204</strain>
    </source>
</reference>
<evidence type="ECO:0000313" key="3">
    <source>
        <dbReference type="Proteomes" id="UP000235658"/>
    </source>
</evidence>
<dbReference type="AlphaFoldDB" id="A0A2N6UIA1"/>
<sequence>MPVIIKYLIFMILVSDFCYFGFKRFGKIKLDFSRFDFGLIFGQVSVLAFVGIIVYRFLG</sequence>
<keyword evidence="1" id="KW-1133">Transmembrane helix</keyword>
<evidence type="ECO:0000313" key="2">
    <source>
        <dbReference type="EMBL" id="PMC81378.1"/>
    </source>
</evidence>
<evidence type="ECO:0000256" key="1">
    <source>
        <dbReference type="SAM" id="Phobius"/>
    </source>
</evidence>
<feature type="transmembrane region" description="Helical" evidence="1">
    <location>
        <begin position="37"/>
        <end position="58"/>
    </location>
</feature>
<feature type="transmembrane region" description="Helical" evidence="1">
    <location>
        <begin position="6"/>
        <end position="25"/>
    </location>
</feature>
<dbReference type="GeneID" id="84578528"/>